<accession>A0A4Q2JL56</accession>
<dbReference type="Pfam" id="PF09471">
    <property type="entry name" value="Peptidase_M64"/>
    <property type="match status" value="1"/>
</dbReference>
<dbReference type="Gene3D" id="3.40.390.10">
    <property type="entry name" value="Collagenase (Catalytic Domain)"/>
    <property type="match status" value="1"/>
</dbReference>
<sequence>MNAQSPAPPLTPRKAAPHPRRRRVAALALSAVLTTGMTVTAAQAANADELPVGSSTLVPIQVTGDPSERFSLVILGDGYTAAEQPLFREQVEKHLETMWSIEPYKSYRNYFNVYAVEIISGESGISCDSSLDSPRRDTPLKMSFWGGCNPKSVQRLITMDGAKAREYAKAAPEVDQVLALANSDTYGGAGGSYATASGGNSLSALISPHEIGHSLGGLADEYDYYTRGITTGDYTGPEPRSAHHTLLTVDEMAAQQVKWWRWLGEQSEAGGVIGAYEGGQYYSTGIFRPSRHSMMKTLGYQMDQVSREIMTERISSKIPLIAEAPDEATPVAADEVISIDVAHPVYHELDVDWAINGKPVPNPHNTTHLELAKTRAKAGDVVTVTVVDNTPFVRDPALRDSASMTQSRSWTVGADRVAATDVEPAFTESTQTERPVGSLDVLYVETTHRPDRVFDVIWTVDGVRQSNPHNARTLELSDLELSAGTHTVTASVGDSKRAGAAAETRTWAVDAEAPTVESVVSAPVATSVGANGEPHYVVDESFTMKLTASDDQAGALVTEFRLDGDGWHNYYGWPTDADAPFMFTPTGTNVDDLIYGNLGTGGMSLSPFQEREPGYGQHRVEYRSTDAAGNIGPVEAFTVEVRP</sequence>
<dbReference type="OrthoDB" id="5240615at2"/>
<reference evidence="3 4" key="1">
    <citation type="submission" date="2019-01" db="EMBL/GenBank/DDBJ databases">
        <authorList>
            <person name="Li J."/>
        </authorList>
    </citation>
    <scope>NUCLEOTIDE SEQUENCE [LARGE SCALE GENOMIC DNA]</scope>
    <source>
        <strain evidence="3 4">CCUG 35506</strain>
    </source>
</reference>
<dbReference type="InterPro" id="IPR024079">
    <property type="entry name" value="MetalloPept_cat_dom_sf"/>
</dbReference>
<dbReference type="Proteomes" id="UP000292935">
    <property type="component" value="Unassembled WGS sequence"/>
</dbReference>
<dbReference type="RefSeq" id="WP_129231154.1">
    <property type="nucleotide sequence ID" value="NZ_SDPO01000002.1"/>
</dbReference>
<proteinExistence type="predicted"/>
<evidence type="ECO:0000256" key="1">
    <source>
        <dbReference type="SAM" id="MobiDB-lite"/>
    </source>
</evidence>
<evidence type="ECO:0000313" key="3">
    <source>
        <dbReference type="EMBL" id="RXZ48871.1"/>
    </source>
</evidence>
<comment type="caution">
    <text evidence="3">The sequence shown here is derived from an EMBL/GenBank/DDBJ whole genome shotgun (WGS) entry which is preliminary data.</text>
</comment>
<keyword evidence="2" id="KW-0732">Signal</keyword>
<evidence type="ECO:0000256" key="2">
    <source>
        <dbReference type="SAM" id="SignalP"/>
    </source>
</evidence>
<dbReference type="EMBL" id="SDPO01000002">
    <property type="protein sequence ID" value="RXZ48871.1"/>
    <property type="molecule type" value="Genomic_DNA"/>
</dbReference>
<evidence type="ECO:0000313" key="4">
    <source>
        <dbReference type="Proteomes" id="UP000292935"/>
    </source>
</evidence>
<feature type="chain" id="PRO_5020919970" evidence="2">
    <location>
        <begin position="45"/>
        <end position="643"/>
    </location>
</feature>
<name>A0A4Q2JL56_9MICO</name>
<feature type="compositionally biased region" description="Pro residues" evidence="1">
    <location>
        <begin position="1"/>
        <end position="11"/>
    </location>
</feature>
<keyword evidence="4" id="KW-1185">Reference proteome</keyword>
<dbReference type="GO" id="GO:0008237">
    <property type="term" value="F:metallopeptidase activity"/>
    <property type="evidence" value="ECO:0007669"/>
    <property type="project" value="InterPro"/>
</dbReference>
<organism evidence="3 4">
    <name type="scientific">Agromyces fucosus</name>
    <dbReference type="NCBI Taxonomy" id="41985"/>
    <lineage>
        <taxon>Bacteria</taxon>
        <taxon>Bacillati</taxon>
        <taxon>Actinomycetota</taxon>
        <taxon>Actinomycetes</taxon>
        <taxon>Micrococcales</taxon>
        <taxon>Microbacteriaceae</taxon>
        <taxon>Agromyces</taxon>
    </lineage>
</organism>
<protein>
    <submittedName>
        <fullName evidence="3">Peptidase</fullName>
    </submittedName>
</protein>
<dbReference type="InterPro" id="IPR019026">
    <property type="entry name" value="Peptidase_M64_IgA"/>
</dbReference>
<gene>
    <name evidence="3" type="ORF">ESP57_07790</name>
</gene>
<dbReference type="AlphaFoldDB" id="A0A4Q2JL56"/>
<feature type="region of interest" description="Disordered" evidence="1">
    <location>
        <begin position="1"/>
        <end position="20"/>
    </location>
</feature>
<feature type="signal peptide" evidence="2">
    <location>
        <begin position="1"/>
        <end position="44"/>
    </location>
</feature>